<reference evidence="2" key="1">
    <citation type="submission" date="2024-07" db="EMBL/GenBank/DDBJ databases">
        <title>Two chromosome-level genome assemblies of Korean endemic species Abeliophyllum distichum and Forsythia ovata (Oleaceae).</title>
        <authorList>
            <person name="Jang H."/>
        </authorList>
    </citation>
    <scope>NUCLEOTIDE SEQUENCE [LARGE SCALE GENOMIC DNA]</scope>
</reference>
<dbReference type="AlphaFoldDB" id="A0ABD1PPY1"/>
<sequence length="202" mass="22984">MVVDEDPFPQPVDVNMVIPNFEKLDFPKFKLVVDGREDELCPSAFECLKGKAVVKEEGKLCVRCQKEVGKNPTKRFPKKLWTDDETTTGHGAFENHNESKAVNQNVLEDEEVEDTKVLKEEPLKGECVGKLKFEHRKNDEDEDDAGQLIAIQYGTMSPVMANNYLLANEFKNKEHDDEITEENEEVACTLECGEDTSKKMKQ</sequence>
<evidence type="ECO:0000313" key="1">
    <source>
        <dbReference type="EMBL" id="KAL2465940.1"/>
    </source>
</evidence>
<protein>
    <submittedName>
        <fullName evidence="1">Uncharacterized protein</fullName>
    </submittedName>
</protein>
<comment type="caution">
    <text evidence="1">The sequence shown here is derived from an EMBL/GenBank/DDBJ whole genome shotgun (WGS) entry which is preliminary data.</text>
</comment>
<name>A0ABD1PPY1_9LAMI</name>
<dbReference type="EMBL" id="JBFOLK010000013">
    <property type="protein sequence ID" value="KAL2465940.1"/>
    <property type="molecule type" value="Genomic_DNA"/>
</dbReference>
<gene>
    <name evidence="1" type="ORF">Adt_41791</name>
</gene>
<evidence type="ECO:0000313" key="2">
    <source>
        <dbReference type="Proteomes" id="UP001604336"/>
    </source>
</evidence>
<proteinExistence type="predicted"/>
<organism evidence="1 2">
    <name type="scientific">Abeliophyllum distichum</name>
    <dbReference type="NCBI Taxonomy" id="126358"/>
    <lineage>
        <taxon>Eukaryota</taxon>
        <taxon>Viridiplantae</taxon>
        <taxon>Streptophyta</taxon>
        <taxon>Embryophyta</taxon>
        <taxon>Tracheophyta</taxon>
        <taxon>Spermatophyta</taxon>
        <taxon>Magnoliopsida</taxon>
        <taxon>eudicotyledons</taxon>
        <taxon>Gunneridae</taxon>
        <taxon>Pentapetalae</taxon>
        <taxon>asterids</taxon>
        <taxon>lamiids</taxon>
        <taxon>Lamiales</taxon>
        <taxon>Oleaceae</taxon>
        <taxon>Forsythieae</taxon>
        <taxon>Abeliophyllum</taxon>
    </lineage>
</organism>
<keyword evidence="2" id="KW-1185">Reference proteome</keyword>
<dbReference type="Proteomes" id="UP001604336">
    <property type="component" value="Unassembled WGS sequence"/>
</dbReference>
<accession>A0ABD1PPY1</accession>